<organism evidence="1 2">
    <name type="scientific">Bradyrhizobium frederickii</name>
    <dbReference type="NCBI Taxonomy" id="2560054"/>
    <lineage>
        <taxon>Bacteria</taxon>
        <taxon>Pseudomonadati</taxon>
        <taxon>Pseudomonadota</taxon>
        <taxon>Alphaproteobacteria</taxon>
        <taxon>Hyphomicrobiales</taxon>
        <taxon>Nitrobacteraceae</taxon>
        <taxon>Bradyrhizobium</taxon>
    </lineage>
</organism>
<proteinExistence type="predicted"/>
<accession>A0A4Y9L4G5</accession>
<sequence>MDDRLTSILRSYSHGEISAERAADEMGATYNVADVYVLSREAGLPLPDPDGPFERAQFERAKRLFAGVPGSSQRSEKQA</sequence>
<gene>
    <name evidence="1" type="ORF">E4K66_18035</name>
</gene>
<keyword evidence="2" id="KW-1185">Reference proteome</keyword>
<dbReference type="Proteomes" id="UP000298225">
    <property type="component" value="Unassembled WGS sequence"/>
</dbReference>
<name>A0A4Y9L4G5_9BRAD</name>
<evidence type="ECO:0000313" key="1">
    <source>
        <dbReference type="EMBL" id="TFV38285.1"/>
    </source>
</evidence>
<dbReference type="AlphaFoldDB" id="A0A4Y9L4G5"/>
<dbReference type="EMBL" id="SPQU01000007">
    <property type="protein sequence ID" value="TFV38285.1"/>
    <property type="molecule type" value="Genomic_DNA"/>
</dbReference>
<evidence type="ECO:0000313" key="2">
    <source>
        <dbReference type="Proteomes" id="UP000298225"/>
    </source>
</evidence>
<protein>
    <submittedName>
        <fullName evidence="1">Uncharacterized protein</fullName>
    </submittedName>
</protein>
<reference evidence="1 2" key="1">
    <citation type="submission" date="2019-03" db="EMBL/GenBank/DDBJ databases">
        <title>Bradyrhizobium strains diversity isolated from Chamaecrista fasciculata.</title>
        <authorList>
            <person name="Urquiaga M.C.O."/>
            <person name="Hungria M."/>
            <person name="Delamuta J.R.M."/>
        </authorList>
    </citation>
    <scope>NUCLEOTIDE SEQUENCE [LARGE SCALE GENOMIC DNA]</scope>
    <source>
        <strain evidence="1 2">CNPSo 3424</strain>
    </source>
</reference>
<comment type="caution">
    <text evidence="1">The sequence shown here is derived from an EMBL/GenBank/DDBJ whole genome shotgun (WGS) entry which is preliminary data.</text>
</comment>
<dbReference type="RefSeq" id="WP_135169814.1">
    <property type="nucleotide sequence ID" value="NZ_SPQU01000007.1"/>
</dbReference>